<evidence type="ECO:0000313" key="3">
    <source>
        <dbReference type="Proteomes" id="UP000194798"/>
    </source>
</evidence>
<protein>
    <submittedName>
        <fullName evidence="2">Uncharacterized protein</fullName>
    </submittedName>
</protein>
<gene>
    <name evidence="2" type="ORF">TPSD3_07355</name>
</gene>
<dbReference type="RefSeq" id="WP_086487929.1">
    <property type="nucleotide sequence ID" value="NZ_MSLT01000012.1"/>
</dbReference>
<organism evidence="2 3">
    <name type="scientific">Thioflexithrix psekupsensis</name>
    <dbReference type="NCBI Taxonomy" id="1570016"/>
    <lineage>
        <taxon>Bacteria</taxon>
        <taxon>Pseudomonadati</taxon>
        <taxon>Pseudomonadota</taxon>
        <taxon>Gammaproteobacteria</taxon>
        <taxon>Thiotrichales</taxon>
        <taxon>Thioflexithrix</taxon>
    </lineage>
</organism>
<evidence type="ECO:0000256" key="1">
    <source>
        <dbReference type="SAM" id="SignalP"/>
    </source>
</evidence>
<dbReference type="Proteomes" id="UP000194798">
    <property type="component" value="Unassembled WGS sequence"/>
</dbReference>
<dbReference type="EMBL" id="MSLT01000012">
    <property type="protein sequence ID" value="OUD14142.1"/>
    <property type="molecule type" value="Genomic_DNA"/>
</dbReference>
<dbReference type="AlphaFoldDB" id="A0A251X9G6"/>
<keyword evidence="1" id="KW-0732">Signal</keyword>
<reference evidence="2 3" key="1">
    <citation type="submission" date="2016-12" db="EMBL/GenBank/DDBJ databases">
        <title>Thioflexothrix psekupsii D3 genome sequencing and assembly.</title>
        <authorList>
            <person name="Fomenkov A."/>
            <person name="Vincze T."/>
            <person name="Grabovich M."/>
            <person name="Anton B.P."/>
            <person name="Dubinina G."/>
            <person name="Orlova M."/>
            <person name="Belousova E."/>
            <person name="Roberts R.J."/>
        </authorList>
    </citation>
    <scope>NUCLEOTIDE SEQUENCE [LARGE SCALE GENOMIC DNA]</scope>
    <source>
        <strain evidence="2">D3</strain>
    </source>
</reference>
<name>A0A251X9G6_9GAMM</name>
<feature type="chain" id="PRO_5012151538" evidence="1">
    <location>
        <begin position="23"/>
        <end position="205"/>
    </location>
</feature>
<comment type="caution">
    <text evidence="2">The sequence shown here is derived from an EMBL/GenBank/DDBJ whole genome shotgun (WGS) entry which is preliminary data.</text>
</comment>
<sequence>MVFKYAFGTVLGVLLAFSSVSATESDSDSVEEEEPKKHYQWNDFSLSYPDSGWTLVEQGGDEHNMNIKLHSDRQQPLSLVLTLKTDMPARDEEYDENPTMTSVAFGLPIALKLAQKQEERITVSFAPMNFVDYWDLTARFQIMDSDQRHFHLVEAFHYFPETGENYAILGAVLTRGEVGEVVKEADYYNHIYQVYDIIQSITVTP</sequence>
<keyword evidence="3" id="KW-1185">Reference proteome</keyword>
<feature type="signal peptide" evidence="1">
    <location>
        <begin position="1"/>
        <end position="22"/>
    </location>
</feature>
<proteinExistence type="predicted"/>
<accession>A0A251X9G6</accession>
<evidence type="ECO:0000313" key="2">
    <source>
        <dbReference type="EMBL" id="OUD14142.1"/>
    </source>
</evidence>